<reference evidence="1" key="1">
    <citation type="submission" date="2020-10" db="EMBL/GenBank/DDBJ databases">
        <title>CRESS DNA virus dark matter in the feces of wild birds.</title>
        <authorList>
            <person name="Yang S."/>
            <person name="Zhang W."/>
        </authorList>
    </citation>
    <scope>NUCLEOTIDE SEQUENCE</scope>
    <source>
        <strain evidence="1">Fmg67cir6</strain>
    </source>
</reference>
<sequence length="213" mass="24635">MLSIKSTTKSVISFINIKEKISHEKKKKWSNLLRRLLMIQAETAGGENVVLDVLIHVHVNNFKVELLKVSENRVTMHVDRSVEMIDDSVDGFGLSVVHVAKHHRLAVLPRRVDVLVPGNRRSSIRGFHLNWRLTDGRRGRPRVRRVRDQSVGRIKRRVREIRRDTSVFAGFSLRRLRRLRIRLDIRAALIIVLVTGRLREIRSSVRAAKGRST</sequence>
<name>A0A8A4XCI0_9VIRU</name>
<protein>
    <submittedName>
        <fullName evidence="1">Uncharacterized protein</fullName>
    </submittedName>
</protein>
<accession>A0A8A4XCI0</accession>
<dbReference type="EMBL" id="MW182779">
    <property type="protein sequence ID" value="QTE03416.1"/>
    <property type="molecule type" value="Genomic_DNA"/>
</dbReference>
<evidence type="ECO:0000313" key="1">
    <source>
        <dbReference type="EMBL" id="QTE03416.1"/>
    </source>
</evidence>
<proteinExistence type="predicted"/>
<organism evidence="1">
    <name type="scientific">Phoenicopteridae CRESS-DNA-virus sp</name>
    <dbReference type="NCBI Taxonomy" id="2815051"/>
    <lineage>
        <taxon>Viruses</taxon>
        <taxon>Monodnaviria</taxon>
        <taxon>Shotokuvirae</taxon>
        <taxon>Cressdnaviricota</taxon>
    </lineage>
</organism>